<feature type="compositionally biased region" description="Basic and acidic residues" evidence="6">
    <location>
        <begin position="49"/>
        <end position="65"/>
    </location>
</feature>
<dbReference type="Pfam" id="PF08597">
    <property type="entry name" value="eIF3_subunit"/>
    <property type="match status" value="1"/>
</dbReference>
<feature type="compositionally biased region" description="Basic and acidic residues" evidence="6">
    <location>
        <begin position="77"/>
        <end position="87"/>
    </location>
</feature>
<name>A0A0J6Y6Y3_COCIT</name>
<proteinExistence type="inferred from homology"/>
<dbReference type="PANTHER" id="PTHR21681">
    <property type="entry name" value="EUKARYOTIC TRANSLATION INITIATION FACTOR 3 SUBUNIT J"/>
    <property type="match status" value="1"/>
</dbReference>
<feature type="region of interest" description="Disordered" evidence="6">
    <location>
        <begin position="1"/>
        <end position="151"/>
    </location>
</feature>
<dbReference type="Gene3D" id="1.10.246.60">
    <property type="entry name" value="Eukaryotic translation initiation factor 3 like domains"/>
    <property type="match status" value="1"/>
</dbReference>
<accession>A0A0J6Y6Y3</accession>
<organism evidence="7 8">
    <name type="scientific">Coccidioides immitis RMSCC 2394</name>
    <dbReference type="NCBI Taxonomy" id="404692"/>
    <lineage>
        <taxon>Eukaryota</taxon>
        <taxon>Fungi</taxon>
        <taxon>Dikarya</taxon>
        <taxon>Ascomycota</taxon>
        <taxon>Pezizomycotina</taxon>
        <taxon>Eurotiomycetes</taxon>
        <taxon>Eurotiomycetidae</taxon>
        <taxon>Onygenales</taxon>
        <taxon>Onygenaceae</taxon>
        <taxon>Coccidioides</taxon>
    </lineage>
</organism>
<dbReference type="FunFam" id="1.10.246.60:FF:000003">
    <property type="entry name" value="Eukaryotic translation initiation factor 3 subunit J"/>
    <property type="match status" value="1"/>
</dbReference>
<comment type="subcellular location">
    <subcellularLocation>
        <location evidence="5">Cytoplasm</location>
    </subcellularLocation>
</comment>
<protein>
    <recommendedName>
        <fullName evidence="5">Eukaryotic translation initiation factor 3 subunit J</fullName>
        <shortName evidence="5">eIF3j</shortName>
    </recommendedName>
    <alternativeName>
        <fullName evidence="5">Eukaryotic translation initiation factor 3 30 kDa subunit homolog</fullName>
        <shortName evidence="5">eIF-3 30 kDa subunit homolog</shortName>
    </alternativeName>
</protein>
<evidence type="ECO:0000256" key="3">
    <source>
        <dbReference type="ARBA" id="ARBA00022917"/>
    </source>
</evidence>
<dbReference type="PANTHER" id="PTHR21681:SF0">
    <property type="entry name" value="EUKARYOTIC TRANSLATION INITIATION FACTOR 3 SUBUNIT J"/>
    <property type="match status" value="1"/>
</dbReference>
<dbReference type="HAMAP" id="MF_03009">
    <property type="entry name" value="eIF3j"/>
    <property type="match status" value="1"/>
</dbReference>
<dbReference type="InterPro" id="IPR013906">
    <property type="entry name" value="eIF3j"/>
</dbReference>
<dbReference type="Proteomes" id="UP000054565">
    <property type="component" value="Unassembled WGS sequence"/>
</dbReference>
<sequence>MAPSKWDDEEESTPPSTPPPFVARRKFDDEEDSDEVLDSWDAAEDSEVEREKEAKAAAAKAKAEAEAAAQRKSKAQRIAEHKARRALDEEESSEEEDAAEQRARLRRTEKESDLKHAQDLIGDIDLNRNRSAPKATVISDPNDPTKSVDISAMPLFKPGTKAQFTTLTETLAPLLAAQSKKPQYSIWVQEFTKQLVKELPSSEIKKVASALTAASNEKLKEEKAADKGGKKSKAAKTKTSLVTTHSNRADLTAYDGDELDDDDFM</sequence>
<feature type="compositionally biased region" description="Basic and acidic residues" evidence="6">
    <location>
        <begin position="217"/>
        <end position="229"/>
    </location>
</feature>
<keyword evidence="2 5" id="KW-0396">Initiation factor</keyword>
<keyword evidence="1 5" id="KW-0963">Cytoplasm</keyword>
<gene>
    <name evidence="5" type="primary">HCR1</name>
    <name evidence="7" type="ORF">CIRG_10261</name>
</gene>
<comment type="function">
    <text evidence="5">Component of the eukaryotic translation initiation factor 3 (eIF-3) complex, which is involved in protein synthesis of a specialized repertoire of mRNAs and, together with other initiation factors, stimulates binding of mRNA and methionyl-tRNAi to the 40S ribosome. The eIF-3 complex specifically targets and initiates translation of a subset of mRNAs involved in cell proliferation.</text>
</comment>
<dbReference type="GO" id="GO:0001732">
    <property type="term" value="P:formation of cytoplasmic translation initiation complex"/>
    <property type="evidence" value="ECO:0007669"/>
    <property type="project" value="UniProtKB-UniRule"/>
</dbReference>
<feature type="compositionally biased region" description="Acidic residues" evidence="6">
    <location>
        <begin position="255"/>
        <end position="265"/>
    </location>
</feature>
<dbReference type="STRING" id="404692.A0A0J6Y6Y3"/>
<keyword evidence="4" id="KW-0175">Coiled coil</keyword>
<evidence type="ECO:0000256" key="1">
    <source>
        <dbReference type="ARBA" id="ARBA00022490"/>
    </source>
</evidence>
<feature type="compositionally biased region" description="Acidic residues" evidence="6">
    <location>
        <begin position="29"/>
        <end position="48"/>
    </location>
</feature>
<evidence type="ECO:0000256" key="5">
    <source>
        <dbReference type="HAMAP-Rule" id="MF_03009"/>
    </source>
</evidence>
<dbReference type="InterPro" id="IPR023194">
    <property type="entry name" value="eIF3-like_dom_sf"/>
</dbReference>
<feature type="region of interest" description="Disordered" evidence="6">
    <location>
        <begin position="215"/>
        <end position="265"/>
    </location>
</feature>
<evidence type="ECO:0000313" key="7">
    <source>
        <dbReference type="EMBL" id="KMP02438.1"/>
    </source>
</evidence>
<comment type="subunit">
    <text evidence="5">Component of the eukaryotic translation initiation factor 3 (eIF-3) complex.</text>
</comment>
<keyword evidence="3 5" id="KW-0648">Protein biosynthesis</keyword>
<evidence type="ECO:0000313" key="8">
    <source>
        <dbReference type="Proteomes" id="UP000054565"/>
    </source>
</evidence>
<dbReference type="AlphaFoldDB" id="A0A0J6Y6Y3"/>
<dbReference type="EMBL" id="DS028103">
    <property type="protein sequence ID" value="KMP02438.1"/>
    <property type="molecule type" value="Genomic_DNA"/>
</dbReference>
<dbReference type="GO" id="GO:0033290">
    <property type="term" value="C:eukaryotic 48S preinitiation complex"/>
    <property type="evidence" value="ECO:0007669"/>
    <property type="project" value="UniProtKB-UniRule"/>
</dbReference>
<feature type="compositionally biased region" description="Basic and acidic residues" evidence="6">
    <location>
        <begin position="99"/>
        <end position="118"/>
    </location>
</feature>
<feature type="compositionally biased region" description="Acidic residues" evidence="6">
    <location>
        <begin position="88"/>
        <end position="98"/>
    </location>
</feature>
<evidence type="ECO:0000256" key="6">
    <source>
        <dbReference type="SAM" id="MobiDB-lite"/>
    </source>
</evidence>
<comment type="similarity">
    <text evidence="5">Belongs to the eIF-3 subunit J family.</text>
</comment>
<dbReference type="OrthoDB" id="20381at2759"/>
<dbReference type="GO" id="GO:0016282">
    <property type="term" value="C:eukaryotic 43S preinitiation complex"/>
    <property type="evidence" value="ECO:0007669"/>
    <property type="project" value="UniProtKB-UniRule"/>
</dbReference>
<dbReference type="GO" id="GO:0003743">
    <property type="term" value="F:translation initiation factor activity"/>
    <property type="evidence" value="ECO:0007669"/>
    <property type="project" value="UniProtKB-UniRule"/>
</dbReference>
<evidence type="ECO:0000256" key="4">
    <source>
        <dbReference type="ARBA" id="ARBA00023054"/>
    </source>
</evidence>
<evidence type="ECO:0000256" key="2">
    <source>
        <dbReference type="ARBA" id="ARBA00022540"/>
    </source>
</evidence>
<dbReference type="GO" id="GO:0005852">
    <property type="term" value="C:eukaryotic translation initiation factor 3 complex"/>
    <property type="evidence" value="ECO:0007669"/>
    <property type="project" value="UniProtKB-UniRule"/>
</dbReference>
<reference evidence="8" key="1">
    <citation type="journal article" date="2010" name="Genome Res.">
        <title>Population genomic sequencing of Coccidioides fungi reveals recent hybridization and transposon control.</title>
        <authorList>
            <person name="Neafsey D.E."/>
            <person name="Barker B.M."/>
            <person name="Sharpton T.J."/>
            <person name="Stajich J.E."/>
            <person name="Park D.J."/>
            <person name="Whiston E."/>
            <person name="Hung C.-Y."/>
            <person name="McMahan C."/>
            <person name="White J."/>
            <person name="Sykes S."/>
            <person name="Heiman D."/>
            <person name="Young S."/>
            <person name="Zeng Q."/>
            <person name="Abouelleil A."/>
            <person name="Aftuck L."/>
            <person name="Bessette D."/>
            <person name="Brown A."/>
            <person name="FitzGerald M."/>
            <person name="Lui A."/>
            <person name="Macdonald J.P."/>
            <person name="Priest M."/>
            <person name="Orbach M.J."/>
            <person name="Galgiani J.N."/>
            <person name="Kirkland T.N."/>
            <person name="Cole G.T."/>
            <person name="Birren B.W."/>
            <person name="Henn M.R."/>
            <person name="Taylor J.W."/>
            <person name="Rounsley S.D."/>
        </authorList>
    </citation>
    <scope>NUCLEOTIDE SEQUENCE [LARGE SCALE GENOMIC DNA]</scope>
    <source>
        <strain evidence="8">RMSCC 2394</strain>
    </source>
</reference>